<protein>
    <recommendedName>
        <fullName evidence="3">Helix-turn-helix domain-containing protein</fullName>
    </recommendedName>
</protein>
<evidence type="ECO:0000313" key="2">
    <source>
        <dbReference type="Proteomes" id="UP001430374"/>
    </source>
</evidence>
<organism evidence="1 2">
    <name type="scientific">Chryseobacterium indicum</name>
    <dbReference type="NCBI Taxonomy" id="2766954"/>
    <lineage>
        <taxon>Bacteria</taxon>
        <taxon>Pseudomonadati</taxon>
        <taxon>Bacteroidota</taxon>
        <taxon>Flavobacteriia</taxon>
        <taxon>Flavobacteriales</taxon>
        <taxon>Weeksellaceae</taxon>
        <taxon>Chryseobacterium group</taxon>
        <taxon>Chryseobacterium</taxon>
    </lineage>
</organism>
<dbReference type="EMBL" id="JACSGT010000001">
    <property type="protein sequence ID" value="MCF2218795.1"/>
    <property type="molecule type" value="Genomic_DNA"/>
</dbReference>
<dbReference type="InterPro" id="IPR036388">
    <property type="entry name" value="WH-like_DNA-bd_sf"/>
</dbReference>
<dbReference type="Gene3D" id="1.10.10.10">
    <property type="entry name" value="Winged helix-like DNA-binding domain superfamily/Winged helix DNA-binding domain"/>
    <property type="match status" value="1"/>
</dbReference>
<keyword evidence="2" id="KW-1185">Reference proteome</keyword>
<accession>A0ABS9C4D9</accession>
<proteinExistence type="predicted"/>
<evidence type="ECO:0008006" key="3">
    <source>
        <dbReference type="Google" id="ProtNLM"/>
    </source>
</evidence>
<sequence length="256" mass="30069">MYYLELIQRFWDFNKKAKVSPTEISLYFYLLKIGYENERYDFKISDVELGKELGLTRKTIKSTKEKLKRLGLIQFQSKNGLPCHYRLVLNYSFEIEYEKLYKTEGTKAKKSQKPNVLEIPENILSAQSIIDFVSEIEIDNDVKPTSEIFPKQKKKIESEKEQSQEQVLQNLKNSKIPSLDEFIEYAKSLEGYEPELDLSISEKYVNWKNNGWKNTSNRPISNWKSTLKSTLPYLINKSEKNSLSLQDIPNIKRPES</sequence>
<name>A0ABS9C4D9_9FLAO</name>
<gene>
    <name evidence="1" type="ORF">H9Q08_05715</name>
</gene>
<dbReference type="Proteomes" id="UP001430374">
    <property type="component" value="Unassembled WGS sequence"/>
</dbReference>
<dbReference type="RefSeq" id="WP_235130499.1">
    <property type="nucleotide sequence ID" value="NZ_JACSGT010000001.1"/>
</dbReference>
<evidence type="ECO:0000313" key="1">
    <source>
        <dbReference type="EMBL" id="MCF2218795.1"/>
    </source>
</evidence>
<reference evidence="1" key="1">
    <citation type="submission" date="2021-08" db="EMBL/GenBank/DDBJ databases">
        <title>Complete genome sequence of Chryseobacterium sp strain PS-8.</title>
        <authorList>
            <person name="Das S.K."/>
        </authorList>
    </citation>
    <scope>NUCLEOTIDE SEQUENCE</scope>
    <source>
        <strain evidence="1">PS-8</strain>
    </source>
</reference>
<comment type="caution">
    <text evidence="1">The sequence shown here is derived from an EMBL/GenBank/DDBJ whole genome shotgun (WGS) entry which is preliminary data.</text>
</comment>